<dbReference type="PROSITE" id="PS00572">
    <property type="entry name" value="GLYCOSYL_HYDROL_F1_1"/>
    <property type="match status" value="1"/>
</dbReference>
<name>A0A139QM20_9STRE</name>
<accession>A0A139QM20</accession>
<dbReference type="SUPFAM" id="SSF51445">
    <property type="entry name" value="(Trans)glycosidases"/>
    <property type="match status" value="1"/>
</dbReference>
<comment type="similarity">
    <text evidence="1 6">Belongs to the glycosyl hydrolase 1 family.</text>
</comment>
<dbReference type="InterPro" id="IPR018120">
    <property type="entry name" value="Glyco_hydro_1_AS"/>
</dbReference>
<dbReference type="PRINTS" id="PR00131">
    <property type="entry name" value="GLHYDRLASE1"/>
</dbReference>
<dbReference type="EMBL" id="LQXV01000441">
    <property type="protein sequence ID" value="KXU03548.1"/>
    <property type="molecule type" value="Genomic_DNA"/>
</dbReference>
<dbReference type="GO" id="GO:0016052">
    <property type="term" value="P:carbohydrate catabolic process"/>
    <property type="evidence" value="ECO:0007669"/>
    <property type="project" value="TreeGrafter"/>
</dbReference>
<evidence type="ECO:0000256" key="2">
    <source>
        <dbReference type="ARBA" id="ARBA00012744"/>
    </source>
</evidence>
<comment type="caution">
    <text evidence="7">The sequence shown here is derived from an EMBL/GenBank/DDBJ whole genome shotgun (WGS) entry which is preliminary data.</text>
</comment>
<dbReference type="Proteomes" id="UP000071927">
    <property type="component" value="Unassembled WGS sequence"/>
</dbReference>
<evidence type="ECO:0000313" key="8">
    <source>
        <dbReference type="Proteomes" id="UP000071927"/>
    </source>
</evidence>
<dbReference type="AlphaFoldDB" id="A0A139QM20"/>
<evidence type="ECO:0000256" key="4">
    <source>
        <dbReference type="ARBA" id="ARBA00023295"/>
    </source>
</evidence>
<evidence type="ECO:0000256" key="6">
    <source>
        <dbReference type="RuleBase" id="RU003690"/>
    </source>
</evidence>
<feature type="active site" description="Nucleophile" evidence="5">
    <location>
        <position position="72"/>
    </location>
</feature>
<dbReference type="PANTHER" id="PTHR10353">
    <property type="entry name" value="GLYCOSYL HYDROLASE"/>
    <property type="match status" value="1"/>
</dbReference>
<dbReference type="GO" id="GO:0005829">
    <property type="term" value="C:cytosol"/>
    <property type="evidence" value="ECO:0007669"/>
    <property type="project" value="TreeGrafter"/>
</dbReference>
<keyword evidence="4 7" id="KW-0326">Glycosidase</keyword>
<evidence type="ECO:0000256" key="1">
    <source>
        <dbReference type="ARBA" id="ARBA00010838"/>
    </source>
</evidence>
<reference evidence="7 8" key="1">
    <citation type="submission" date="2016-01" db="EMBL/GenBank/DDBJ databases">
        <title>Highly variable Streptococcus oralis are common among viridans streptococci isolated from primates.</title>
        <authorList>
            <person name="Denapaite D."/>
            <person name="Rieger M."/>
            <person name="Koendgen S."/>
            <person name="Brueckner R."/>
            <person name="Ochigava I."/>
            <person name="Kappeler P."/>
            <person name="Maetz-Rensing K."/>
            <person name="Leendertz F."/>
            <person name="Hakenbeck R."/>
        </authorList>
    </citation>
    <scope>NUCLEOTIDE SEQUENCE [LARGE SCALE GENOMIC DNA]</scope>
    <source>
        <strain evidence="7 8">DD03</strain>
    </source>
</reference>
<dbReference type="PATRIC" id="fig|315405.12.peg.2562"/>
<dbReference type="Pfam" id="PF00232">
    <property type="entry name" value="Glyco_hydro_1"/>
    <property type="match status" value="1"/>
</dbReference>
<evidence type="ECO:0000256" key="5">
    <source>
        <dbReference type="PROSITE-ProRule" id="PRU10055"/>
    </source>
</evidence>
<dbReference type="GO" id="GO:0008422">
    <property type="term" value="F:beta-glucosidase activity"/>
    <property type="evidence" value="ECO:0007669"/>
    <property type="project" value="UniProtKB-EC"/>
</dbReference>
<proteinExistence type="inferred from homology"/>
<keyword evidence="3 7" id="KW-0378">Hydrolase</keyword>
<dbReference type="EC" id="3.2.1.21" evidence="2"/>
<dbReference type="InterPro" id="IPR001360">
    <property type="entry name" value="Glyco_hydro_1"/>
</dbReference>
<dbReference type="Gene3D" id="3.20.20.80">
    <property type="entry name" value="Glycosidases"/>
    <property type="match status" value="1"/>
</dbReference>
<protein>
    <recommendedName>
        <fullName evidence="2">beta-glucosidase</fullName>
        <ecNumber evidence="2">3.2.1.21</ecNumber>
    </recommendedName>
</protein>
<dbReference type="PANTHER" id="PTHR10353:SF36">
    <property type="entry name" value="LP05116P"/>
    <property type="match status" value="1"/>
</dbReference>
<sequence>MRACDDDTEIIHNGKGEKGSSKYQIKGIGHREAPVNVPKTDWDWIIYPQGLYDQIMRIKKAYPNYKKIYITENGLGYKDEFVDNTVYDDARIDYVKKHLEVISDAIKDGANVKGYFIWSLMDVFSWSNGYEKRYGLFYVDFETQKRYPKKSAYWYRDLAETRIIK</sequence>
<gene>
    <name evidence="7" type="ORF">SGADD03_02142</name>
</gene>
<evidence type="ECO:0000256" key="3">
    <source>
        <dbReference type="ARBA" id="ARBA00022801"/>
    </source>
</evidence>
<dbReference type="InterPro" id="IPR017853">
    <property type="entry name" value="GH"/>
</dbReference>
<organism evidence="7 8">
    <name type="scientific">Streptococcus gallolyticus</name>
    <dbReference type="NCBI Taxonomy" id="315405"/>
    <lineage>
        <taxon>Bacteria</taxon>
        <taxon>Bacillati</taxon>
        <taxon>Bacillota</taxon>
        <taxon>Bacilli</taxon>
        <taxon>Lactobacillales</taxon>
        <taxon>Streptococcaceae</taxon>
        <taxon>Streptococcus</taxon>
    </lineage>
</organism>
<evidence type="ECO:0000313" key="7">
    <source>
        <dbReference type="EMBL" id="KXU03548.1"/>
    </source>
</evidence>